<dbReference type="Proteomes" id="UP001155110">
    <property type="component" value="Unassembled WGS sequence"/>
</dbReference>
<dbReference type="InterPro" id="IPR010985">
    <property type="entry name" value="Ribbon_hlx_hlx"/>
</dbReference>
<gene>
    <name evidence="3" type="ORF">GGP45_002764</name>
    <name evidence="2" type="ORF">GGP61_002873</name>
    <name evidence="4" type="ORF">GGP99_003365</name>
</gene>
<sequence length="72" mass="8376">MKSTVTVRLDDDLDRELSEVSDALGRSRSEIVRDALRRQLSVLRFEELREQVMPFAEARGYLTDEDVFEEVS</sequence>
<evidence type="ECO:0000313" key="2">
    <source>
        <dbReference type="EMBL" id="MCS3711240.1"/>
    </source>
</evidence>
<dbReference type="Proteomes" id="UP001155057">
    <property type="component" value="Unassembled WGS sequence"/>
</dbReference>
<dbReference type="Gene3D" id="1.10.1220.10">
    <property type="entry name" value="Met repressor-like"/>
    <property type="match status" value="1"/>
</dbReference>
<organism evidence="2 5">
    <name type="scientific">Salinibacter ruber</name>
    <dbReference type="NCBI Taxonomy" id="146919"/>
    <lineage>
        <taxon>Bacteria</taxon>
        <taxon>Pseudomonadati</taxon>
        <taxon>Rhodothermota</taxon>
        <taxon>Rhodothermia</taxon>
        <taxon>Rhodothermales</taxon>
        <taxon>Salinibacteraceae</taxon>
        <taxon>Salinibacter</taxon>
    </lineage>
</organism>
<dbReference type="SUPFAM" id="SSF47598">
    <property type="entry name" value="Ribbon-helix-helix"/>
    <property type="match status" value="1"/>
</dbReference>
<dbReference type="CDD" id="cd21631">
    <property type="entry name" value="RHH_CopG_NikR-like"/>
    <property type="match status" value="1"/>
</dbReference>
<accession>A0A9X2R6A0</accession>
<dbReference type="EMBL" id="JANUBL010000005">
    <property type="protein sequence ID" value="MCS4122404.1"/>
    <property type="molecule type" value="Genomic_DNA"/>
</dbReference>
<dbReference type="InterPro" id="IPR013321">
    <property type="entry name" value="Arc_rbn_hlx_hlx"/>
</dbReference>
<dbReference type="AlphaFoldDB" id="A0A9X2R6A0"/>
<evidence type="ECO:0000313" key="3">
    <source>
        <dbReference type="EMBL" id="MCS4122404.1"/>
    </source>
</evidence>
<proteinExistence type="predicted"/>
<comment type="caution">
    <text evidence="2">The sequence shown here is derived from an EMBL/GenBank/DDBJ whole genome shotgun (WGS) entry which is preliminary data.</text>
</comment>
<evidence type="ECO:0000313" key="5">
    <source>
        <dbReference type="Proteomes" id="UP001155057"/>
    </source>
</evidence>
<dbReference type="RefSeq" id="WP_119843079.1">
    <property type="nucleotide sequence ID" value="NZ_CALTSK010000028.1"/>
</dbReference>
<evidence type="ECO:0000313" key="4">
    <source>
        <dbReference type="EMBL" id="MCS4159373.1"/>
    </source>
</evidence>
<feature type="domain" description="Ribbon-helix-helix protein CopG" evidence="1">
    <location>
        <begin position="5"/>
        <end position="40"/>
    </location>
</feature>
<name>A0A9X2R6A0_9BACT</name>
<reference evidence="2" key="1">
    <citation type="submission" date="2022-08" db="EMBL/GenBank/DDBJ databases">
        <title>Genomic Encyclopedia of Type Strains, Phase V (KMG-V): Genome sequencing to study the core and pangenomes of soil and plant-associated prokaryotes.</title>
        <authorList>
            <person name="Whitman W."/>
        </authorList>
    </citation>
    <scope>NUCLEOTIDE SEQUENCE</scope>
    <source>
        <strain evidence="4">SP3002</strain>
        <strain evidence="3">SP3026</strain>
        <strain evidence="2">SP3049</strain>
    </source>
</reference>
<dbReference type="Pfam" id="PF01402">
    <property type="entry name" value="RHH_1"/>
    <property type="match status" value="1"/>
</dbReference>
<dbReference type="EMBL" id="JANTZM010000026">
    <property type="protein sequence ID" value="MCS4159373.1"/>
    <property type="molecule type" value="Genomic_DNA"/>
</dbReference>
<dbReference type="InterPro" id="IPR002145">
    <property type="entry name" value="CopG"/>
</dbReference>
<dbReference type="Proteomes" id="UP001155144">
    <property type="component" value="Unassembled WGS sequence"/>
</dbReference>
<evidence type="ECO:0000259" key="1">
    <source>
        <dbReference type="Pfam" id="PF01402"/>
    </source>
</evidence>
<dbReference type="EMBL" id="JANUAE010000012">
    <property type="protein sequence ID" value="MCS3711240.1"/>
    <property type="molecule type" value="Genomic_DNA"/>
</dbReference>
<protein>
    <submittedName>
        <fullName evidence="2">Transcriptional regulator</fullName>
    </submittedName>
</protein>
<dbReference type="GO" id="GO:0006355">
    <property type="term" value="P:regulation of DNA-templated transcription"/>
    <property type="evidence" value="ECO:0007669"/>
    <property type="project" value="InterPro"/>
</dbReference>